<dbReference type="Pfam" id="PF04542">
    <property type="entry name" value="Sigma70_r2"/>
    <property type="match status" value="1"/>
</dbReference>
<evidence type="ECO:0000313" key="8">
    <source>
        <dbReference type="Proteomes" id="UP001501207"/>
    </source>
</evidence>
<comment type="similarity">
    <text evidence="1">Belongs to the sigma-70 factor family. ECF subfamily.</text>
</comment>
<feature type="domain" description="RNA polymerase sigma factor 70 region 4 type 2" evidence="6">
    <location>
        <begin position="130"/>
        <end position="181"/>
    </location>
</feature>
<dbReference type="InterPro" id="IPR036388">
    <property type="entry name" value="WH-like_DNA-bd_sf"/>
</dbReference>
<dbReference type="PANTHER" id="PTHR43133">
    <property type="entry name" value="RNA POLYMERASE ECF-TYPE SIGMA FACTO"/>
    <property type="match status" value="1"/>
</dbReference>
<dbReference type="PANTHER" id="PTHR43133:SF46">
    <property type="entry name" value="RNA POLYMERASE SIGMA-70 FACTOR ECF SUBFAMILY"/>
    <property type="match status" value="1"/>
</dbReference>
<dbReference type="SUPFAM" id="SSF88659">
    <property type="entry name" value="Sigma3 and sigma4 domains of RNA polymerase sigma factors"/>
    <property type="match status" value="1"/>
</dbReference>
<dbReference type="NCBIfam" id="TIGR02937">
    <property type="entry name" value="sigma70-ECF"/>
    <property type="match status" value="1"/>
</dbReference>
<evidence type="ECO:0000259" key="6">
    <source>
        <dbReference type="Pfam" id="PF08281"/>
    </source>
</evidence>
<reference evidence="8" key="1">
    <citation type="journal article" date="2019" name="Int. J. Syst. Evol. Microbiol.">
        <title>The Global Catalogue of Microorganisms (GCM) 10K type strain sequencing project: providing services to taxonomists for standard genome sequencing and annotation.</title>
        <authorList>
            <consortium name="The Broad Institute Genomics Platform"/>
            <consortium name="The Broad Institute Genome Sequencing Center for Infectious Disease"/>
            <person name="Wu L."/>
            <person name="Ma J."/>
        </authorList>
    </citation>
    <scope>NUCLEOTIDE SEQUENCE [LARGE SCALE GENOMIC DNA]</scope>
    <source>
        <strain evidence="8">JCM 17664</strain>
    </source>
</reference>
<keyword evidence="4" id="KW-0804">Transcription</keyword>
<keyword evidence="2" id="KW-0805">Transcription regulation</keyword>
<evidence type="ECO:0000256" key="2">
    <source>
        <dbReference type="ARBA" id="ARBA00023015"/>
    </source>
</evidence>
<evidence type="ECO:0000259" key="5">
    <source>
        <dbReference type="Pfam" id="PF04542"/>
    </source>
</evidence>
<proteinExistence type="inferred from homology"/>
<evidence type="ECO:0000256" key="3">
    <source>
        <dbReference type="ARBA" id="ARBA00023082"/>
    </source>
</evidence>
<gene>
    <name evidence="7" type="ORF">GCM10023143_27980</name>
</gene>
<dbReference type="Pfam" id="PF08281">
    <property type="entry name" value="Sigma70_r4_2"/>
    <property type="match status" value="1"/>
</dbReference>
<name>A0ABP8G2X6_9BACT</name>
<evidence type="ECO:0000256" key="4">
    <source>
        <dbReference type="ARBA" id="ARBA00023163"/>
    </source>
</evidence>
<dbReference type="Gene3D" id="1.10.1740.10">
    <property type="match status" value="1"/>
</dbReference>
<sequence>MPLKVYKAGDPLIWEAVLNGDQDALAVLYRSCFDRLYEYGIRFCRDRELTRDCIQDLFIKLWANRDNLAVTTAVEPYLFTALKNLILNGLDRTMKADRREERAARMYTFEMHYDPAEMDADDGDLKRKVRISRALDQLTPRQKEGIFLRFYAGLEYADIAGIMGVSVKAAYKIIGRAMTALREHLKDTAGYLTSLLPLLILPAVLT</sequence>
<dbReference type="InterPro" id="IPR007627">
    <property type="entry name" value="RNA_pol_sigma70_r2"/>
</dbReference>
<dbReference type="InterPro" id="IPR039425">
    <property type="entry name" value="RNA_pol_sigma-70-like"/>
</dbReference>
<comment type="caution">
    <text evidence="7">The sequence shown here is derived from an EMBL/GenBank/DDBJ whole genome shotgun (WGS) entry which is preliminary data.</text>
</comment>
<protein>
    <submittedName>
        <fullName evidence="7">Sigma-70 family RNA polymerase sigma factor</fullName>
    </submittedName>
</protein>
<evidence type="ECO:0000313" key="7">
    <source>
        <dbReference type="EMBL" id="GAA4316190.1"/>
    </source>
</evidence>
<dbReference type="Gene3D" id="1.10.10.10">
    <property type="entry name" value="Winged helix-like DNA-binding domain superfamily/Winged helix DNA-binding domain"/>
    <property type="match status" value="1"/>
</dbReference>
<dbReference type="InterPro" id="IPR014284">
    <property type="entry name" value="RNA_pol_sigma-70_dom"/>
</dbReference>
<accession>A0ABP8G2X6</accession>
<feature type="domain" description="RNA polymerase sigma-70 region 2" evidence="5">
    <location>
        <begin position="28"/>
        <end position="92"/>
    </location>
</feature>
<evidence type="ECO:0000256" key="1">
    <source>
        <dbReference type="ARBA" id="ARBA00010641"/>
    </source>
</evidence>
<dbReference type="InterPro" id="IPR013249">
    <property type="entry name" value="RNA_pol_sigma70_r4_t2"/>
</dbReference>
<dbReference type="RefSeq" id="WP_344980379.1">
    <property type="nucleotide sequence ID" value="NZ_BAABFN010000007.1"/>
</dbReference>
<keyword evidence="8" id="KW-1185">Reference proteome</keyword>
<dbReference type="SUPFAM" id="SSF88946">
    <property type="entry name" value="Sigma2 domain of RNA polymerase sigma factors"/>
    <property type="match status" value="1"/>
</dbReference>
<dbReference type="Proteomes" id="UP001501207">
    <property type="component" value="Unassembled WGS sequence"/>
</dbReference>
<dbReference type="CDD" id="cd06171">
    <property type="entry name" value="Sigma70_r4"/>
    <property type="match status" value="1"/>
</dbReference>
<dbReference type="InterPro" id="IPR013325">
    <property type="entry name" value="RNA_pol_sigma_r2"/>
</dbReference>
<dbReference type="EMBL" id="BAABFN010000007">
    <property type="protein sequence ID" value="GAA4316190.1"/>
    <property type="molecule type" value="Genomic_DNA"/>
</dbReference>
<dbReference type="InterPro" id="IPR013324">
    <property type="entry name" value="RNA_pol_sigma_r3/r4-like"/>
</dbReference>
<keyword evidence="3" id="KW-0731">Sigma factor</keyword>
<organism evidence="7 8">
    <name type="scientific">Compostibacter hankyongensis</name>
    <dbReference type="NCBI Taxonomy" id="1007089"/>
    <lineage>
        <taxon>Bacteria</taxon>
        <taxon>Pseudomonadati</taxon>
        <taxon>Bacteroidota</taxon>
        <taxon>Chitinophagia</taxon>
        <taxon>Chitinophagales</taxon>
        <taxon>Chitinophagaceae</taxon>
        <taxon>Compostibacter</taxon>
    </lineage>
</organism>